<feature type="non-terminal residue" evidence="2">
    <location>
        <position position="239"/>
    </location>
</feature>
<reference evidence="2" key="1">
    <citation type="submission" date="2021-12" db="EMBL/GenBank/DDBJ databases">
        <authorList>
            <person name="Martin H S."/>
        </authorList>
    </citation>
    <scope>NUCLEOTIDE SEQUENCE</scope>
</reference>
<sequence length="239" mass="26874">MESPQINRNDSEEGCSASTSSSNQLFIPENLDLPDDTFRMSLDYISIGENVTIGDRDSSVDTNNLIIDTATPCNTPLNLDDSLTPSKEKSMLILDTPKREDTKTLNKHNLLKLSLTKNFDDSFVKPSPMAEVMSPAKMLQFEVDIANSATPTMKRAIIDFNFFNDNNFEEYFKDVPKAKLEDNEKDAKDATAFREIPVIVKTDTVRHEIGYGTPLRYKFTPVQVSHEDKTVPLVKTVTI</sequence>
<proteinExistence type="predicted"/>
<gene>
    <name evidence="2" type="ORF">BINO364_LOCUS5042</name>
</gene>
<feature type="region of interest" description="Disordered" evidence="1">
    <location>
        <begin position="1"/>
        <end position="23"/>
    </location>
</feature>
<dbReference type="EMBL" id="OV170233">
    <property type="protein sequence ID" value="CAH0718589.1"/>
    <property type="molecule type" value="Genomic_DNA"/>
</dbReference>
<evidence type="ECO:0000313" key="2">
    <source>
        <dbReference type="EMBL" id="CAH0718589.1"/>
    </source>
</evidence>
<organism evidence="2 3">
    <name type="scientific">Brenthis ino</name>
    <name type="common">lesser marbled fritillary</name>
    <dbReference type="NCBI Taxonomy" id="405034"/>
    <lineage>
        <taxon>Eukaryota</taxon>
        <taxon>Metazoa</taxon>
        <taxon>Ecdysozoa</taxon>
        <taxon>Arthropoda</taxon>
        <taxon>Hexapoda</taxon>
        <taxon>Insecta</taxon>
        <taxon>Pterygota</taxon>
        <taxon>Neoptera</taxon>
        <taxon>Endopterygota</taxon>
        <taxon>Lepidoptera</taxon>
        <taxon>Glossata</taxon>
        <taxon>Ditrysia</taxon>
        <taxon>Papilionoidea</taxon>
        <taxon>Nymphalidae</taxon>
        <taxon>Heliconiinae</taxon>
        <taxon>Argynnini</taxon>
        <taxon>Brenthis</taxon>
    </lineage>
</organism>
<accession>A0A8J9Y5Y2</accession>
<evidence type="ECO:0000313" key="3">
    <source>
        <dbReference type="Proteomes" id="UP000838878"/>
    </source>
</evidence>
<evidence type="ECO:0000256" key="1">
    <source>
        <dbReference type="SAM" id="MobiDB-lite"/>
    </source>
</evidence>
<protein>
    <submittedName>
        <fullName evidence="2">Uncharacterized protein</fullName>
    </submittedName>
</protein>
<keyword evidence="3" id="KW-1185">Reference proteome</keyword>
<dbReference type="OrthoDB" id="10042433at2759"/>
<dbReference type="AlphaFoldDB" id="A0A8J9Y5Y2"/>
<dbReference type="Proteomes" id="UP000838878">
    <property type="component" value="Chromosome 13"/>
</dbReference>
<name>A0A8J9Y5Y2_9NEOP</name>